<evidence type="ECO:0000313" key="2">
    <source>
        <dbReference type="EMBL" id="QHT10267.1"/>
    </source>
</evidence>
<accession>A0A6C0D164</accession>
<reference evidence="2" key="1">
    <citation type="journal article" date="2020" name="Nature">
        <title>Giant virus diversity and host interactions through global metagenomics.</title>
        <authorList>
            <person name="Schulz F."/>
            <person name="Roux S."/>
            <person name="Paez-Espino D."/>
            <person name="Jungbluth S."/>
            <person name="Walsh D.A."/>
            <person name="Denef V.J."/>
            <person name="McMahon K.D."/>
            <person name="Konstantinidis K.T."/>
            <person name="Eloe-Fadrosh E.A."/>
            <person name="Kyrpides N.C."/>
            <person name="Woyke T."/>
        </authorList>
    </citation>
    <scope>NUCLEOTIDE SEQUENCE</scope>
    <source>
        <strain evidence="2">GVMAG-M-3300023174-104</strain>
    </source>
</reference>
<dbReference type="EMBL" id="MN739519">
    <property type="protein sequence ID" value="QHT10267.1"/>
    <property type="molecule type" value="Genomic_DNA"/>
</dbReference>
<name>A0A6C0D164_9ZZZZ</name>
<feature type="region of interest" description="Disordered" evidence="1">
    <location>
        <begin position="1"/>
        <end position="28"/>
    </location>
</feature>
<evidence type="ECO:0000256" key="1">
    <source>
        <dbReference type="SAM" id="MobiDB-lite"/>
    </source>
</evidence>
<organism evidence="2">
    <name type="scientific">viral metagenome</name>
    <dbReference type="NCBI Taxonomy" id="1070528"/>
    <lineage>
        <taxon>unclassified sequences</taxon>
        <taxon>metagenomes</taxon>
        <taxon>organismal metagenomes</taxon>
    </lineage>
</organism>
<protein>
    <submittedName>
        <fullName evidence="2">Uncharacterized protein</fullName>
    </submittedName>
</protein>
<dbReference type="AlphaFoldDB" id="A0A6C0D164"/>
<proteinExistence type="predicted"/>
<feature type="compositionally biased region" description="Basic and acidic residues" evidence="1">
    <location>
        <begin position="1"/>
        <end position="17"/>
    </location>
</feature>
<sequence>MDTKEPKTRQEIKGKDEKKHKHHHSLYNQKSIRLSLALLEKKNKIEKDSKNS</sequence>